<dbReference type="Proteomes" id="UP000636709">
    <property type="component" value="Unassembled WGS sequence"/>
</dbReference>
<name>A0A835AA73_9POAL</name>
<keyword evidence="2" id="KW-1185">Reference proteome</keyword>
<reference evidence="1" key="1">
    <citation type="submission" date="2020-07" db="EMBL/GenBank/DDBJ databases">
        <title>Genome sequence and genetic diversity analysis of an under-domesticated orphan crop, white fonio (Digitaria exilis).</title>
        <authorList>
            <person name="Bennetzen J.L."/>
            <person name="Chen S."/>
            <person name="Ma X."/>
            <person name="Wang X."/>
            <person name="Yssel A.E.J."/>
            <person name="Chaluvadi S.R."/>
            <person name="Johnson M."/>
            <person name="Gangashetty P."/>
            <person name="Hamidou F."/>
            <person name="Sanogo M.D."/>
            <person name="Zwaenepoel A."/>
            <person name="Wallace J."/>
            <person name="Van De Peer Y."/>
            <person name="Van Deynze A."/>
        </authorList>
    </citation>
    <scope>NUCLEOTIDE SEQUENCE</scope>
    <source>
        <tissue evidence="1">Leaves</tissue>
    </source>
</reference>
<comment type="caution">
    <text evidence="1">The sequence shown here is derived from an EMBL/GenBank/DDBJ whole genome shotgun (WGS) entry which is preliminary data.</text>
</comment>
<gene>
    <name evidence="1" type="ORF">HU200_064129</name>
</gene>
<proteinExistence type="predicted"/>
<evidence type="ECO:0000313" key="2">
    <source>
        <dbReference type="Proteomes" id="UP000636709"/>
    </source>
</evidence>
<dbReference type="EMBL" id="JACEFO010002751">
    <property type="protein sequence ID" value="KAF8649972.1"/>
    <property type="molecule type" value="Genomic_DNA"/>
</dbReference>
<protein>
    <submittedName>
        <fullName evidence="1">Uncharacterized protein</fullName>
    </submittedName>
</protein>
<organism evidence="1 2">
    <name type="scientific">Digitaria exilis</name>
    <dbReference type="NCBI Taxonomy" id="1010633"/>
    <lineage>
        <taxon>Eukaryota</taxon>
        <taxon>Viridiplantae</taxon>
        <taxon>Streptophyta</taxon>
        <taxon>Embryophyta</taxon>
        <taxon>Tracheophyta</taxon>
        <taxon>Spermatophyta</taxon>
        <taxon>Magnoliopsida</taxon>
        <taxon>Liliopsida</taxon>
        <taxon>Poales</taxon>
        <taxon>Poaceae</taxon>
        <taxon>PACMAD clade</taxon>
        <taxon>Panicoideae</taxon>
        <taxon>Panicodae</taxon>
        <taxon>Paniceae</taxon>
        <taxon>Anthephorinae</taxon>
        <taxon>Digitaria</taxon>
    </lineage>
</organism>
<evidence type="ECO:0000313" key="1">
    <source>
        <dbReference type="EMBL" id="KAF8649972.1"/>
    </source>
</evidence>
<dbReference type="AlphaFoldDB" id="A0A835AA73"/>
<accession>A0A835AA73</accession>
<sequence>MGTPIGRFISPFLGTNLLHHWRHKDRCIHAMKKMRKIASPCGGVVCGPSKN</sequence>